<evidence type="ECO:0000313" key="4">
    <source>
        <dbReference type="EMBL" id="SFC78496.1"/>
    </source>
</evidence>
<dbReference type="Proteomes" id="UP000199207">
    <property type="component" value="Unassembled WGS sequence"/>
</dbReference>
<evidence type="ECO:0000256" key="2">
    <source>
        <dbReference type="SAM" id="MobiDB-lite"/>
    </source>
</evidence>
<dbReference type="Gene3D" id="3.30.2290.10">
    <property type="entry name" value="PmbA/TldD superfamily"/>
    <property type="match status" value="1"/>
</dbReference>
<sequence length="194" mass="20159">MTSEPNPPRTESGPALTGTAALTKPHEIAERALELSRADGTVVIAEERTSANLRWAANALTTNGTTEGRTLTVIALVDGAEGTASGVVSRSAVTAGELEPLVRAAEAAARGSGPAEDARPLITGTAPDPGFTEPPARTSPQVFAELAPALGECFARARDADHLLYGFAVHEMATTYCPPDGTRPCCRRPPWPTC</sequence>
<dbReference type="AlphaFoldDB" id="A0A1I1M070"/>
<reference evidence="4 5" key="1">
    <citation type="submission" date="2016-10" db="EMBL/GenBank/DDBJ databases">
        <authorList>
            <person name="de Groot N.N."/>
        </authorList>
    </citation>
    <scope>NUCLEOTIDE SEQUENCE [LARGE SCALE GENOMIC DNA]</scope>
    <source>
        <strain evidence="4 5">CGMCC 4.5739</strain>
    </source>
</reference>
<proteinExistence type="inferred from homology"/>
<gene>
    <name evidence="4" type="ORF">SAMN05421773_10631</name>
</gene>
<dbReference type="GO" id="GO:0006508">
    <property type="term" value="P:proteolysis"/>
    <property type="evidence" value="ECO:0007669"/>
    <property type="project" value="InterPro"/>
</dbReference>
<feature type="domain" description="Metalloprotease TldD/E N-terminal" evidence="3">
    <location>
        <begin position="43"/>
        <end position="109"/>
    </location>
</feature>
<evidence type="ECO:0000256" key="1">
    <source>
        <dbReference type="ARBA" id="ARBA00005836"/>
    </source>
</evidence>
<dbReference type="STRING" id="910347.SAMN05421773_10631"/>
<dbReference type="InterPro" id="IPR002510">
    <property type="entry name" value="Metalloprtase-TldD/E_N"/>
</dbReference>
<dbReference type="SUPFAM" id="SSF111283">
    <property type="entry name" value="Putative modulator of DNA gyrase, PmbA/TldD"/>
    <property type="match status" value="1"/>
</dbReference>
<dbReference type="EMBL" id="FOLM01000006">
    <property type="protein sequence ID" value="SFC78496.1"/>
    <property type="molecule type" value="Genomic_DNA"/>
</dbReference>
<comment type="similarity">
    <text evidence="1">Belongs to the peptidase U62 family.</text>
</comment>
<accession>A0A1I1M070</accession>
<evidence type="ECO:0000259" key="3">
    <source>
        <dbReference type="Pfam" id="PF01523"/>
    </source>
</evidence>
<dbReference type="GO" id="GO:0008237">
    <property type="term" value="F:metallopeptidase activity"/>
    <property type="evidence" value="ECO:0007669"/>
    <property type="project" value="InterPro"/>
</dbReference>
<evidence type="ECO:0000313" key="5">
    <source>
        <dbReference type="Proteomes" id="UP000199207"/>
    </source>
</evidence>
<dbReference type="InterPro" id="IPR036059">
    <property type="entry name" value="TldD/PmbA_sf"/>
</dbReference>
<dbReference type="InterPro" id="IPR035068">
    <property type="entry name" value="TldD/PmbA_N"/>
</dbReference>
<feature type="region of interest" description="Disordered" evidence="2">
    <location>
        <begin position="108"/>
        <end position="138"/>
    </location>
</feature>
<protein>
    <submittedName>
        <fullName evidence="4">Putative modulator of DNA gyrase</fullName>
    </submittedName>
</protein>
<dbReference type="PANTHER" id="PTHR43666:SF1">
    <property type="entry name" value="CONSERVED PROTEIN"/>
    <property type="match status" value="1"/>
</dbReference>
<dbReference type="PANTHER" id="PTHR43666">
    <property type="entry name" value="TLDD PROTEIN"/>
    <property type="match status" value="1"/>
</dbReference>
<organism evidence="4 5">
    <name type="scientific">Streptomyces aidingensis</name>
    <dbReference type="NCBI Taxonomy" id="910347"/>
    <lineage>
        <taxon>Bacteria</taxon>
        <taxon>Bacillati</taxon>
        <taxon>Actinomycetota</taxon>
        <taxon>Actinomycetes</taxon>
        <taxon>Kitasatosporales</taxon>
        <taxon>Streptomycetaceae</taxon>
        <taxon>Streptomyces</taxon>
    </lineage>
</organism>
<keyword evidence="5" id="KW-1185">Reference proteome</keyword>
<dbReference type="Pfam" id="PF01523">
    <property type="entry name" value="PmbA_TldD_1st"/>
    <property type="match status" value="1"/>
</dbReference>
<name>A0A1I1M070_9ACTN</name>